<evidence type="ECO:0000256" key="3">
    <source>
        <dbReference type="ARBA" id="ARBA00022833"/>
    </source>
</evidence>
<dbReference type="InterPro" id="IPR011057">
    <property type="entry name" value="Mss4-like_sf"/>
</dbReference>
<dbReference type="InterPro" id="IPR006913">
    <property type="entry name" value="CENP-V/GFA"/>
</dbReference>
<keyword evidence="4" id="KW-0456">Lyase</keyword>
<gene>
    <name evidence="6" type="ORF">GSH16_03175</name>
</gene>
<keyword evidence="3" id="KW-0862">Zinc</keyword>
<evidence type="ECO:0000313" key="6">
    <source>
        <dbReference type="EMBL" id="MXU64436.1"/>
    </source>
</evidence>
<dbReference type="RefSeq" id="WP_160851812.1">
    <property type="nucleotide sequence ID" value="NZ_WUWG01000001.1"/>
</dbReference>
<comment type="caution">
    <text evidence="6">The sequence shown here is derived from an EMBL/GenBank/DDBJ whole genome shotgun (WGS) entry which is preliminary data.</text>
</comment>
<dbReference type="PROSITE" id="PS51891">
    <property type="entry name" value="CENP_V_GFA"/>
    <property type="match status" value="1"/>
</dbReference>
<evidence type="ECO:0000256" key="2">
    <source>
        <dbReference type="ARBA" id="ARBA00022723"/>
    </source>
</evidence>
<dbReference type="Proteomes" id="UP000436016">
    <property type="component" value="Unassembled WGS sequence"/>
</dbReference>
<comment type="similarity">
    <text evidence="1">Belongs to the Gfa family.</text>
</comment>
<reference evidence="6 7" key="1">
    <citation type="submission" date="2019-12" db="EMBL/GenBank/DDBJ databases">
        <title>Strain KN286 was isolated from seawater, which was collected from Caroline Seamount in the tropical western Pacific.</title>
        <authorList>
            <person name="Wang Q."/>
        </authorList>
    </citation>
    <scope>NUCLEOTIDE SEQUENCE [LARGE SCALE GENOMIC DNA]</scope>
    <source>
        <strain evidence="6 7">KN286</strain>
    </source>
</reference>
<dbReference type="SUPFAM" id="SSF51316">
    <property type="entry name" value="Mss4-like"/>
    <property type="match status" value="1"/>
</dbReference>
<dbReference type="Gene3D" id="3.90.1590.10">
    <property type="entry name" value="glutathione-dependent formaldehyde- activating enzyme (gfa)"/>
    <property type="match status" value="1"/>
</dbReference>
<evidence type="ECO:0000256" key="1">
    <source>
        <dbReference type="ARBA" id="ARBA00005495"/>
    </source>
</evidence>
<evidence type="ECO:0000259" key="5">
    <source>
        <dbReference type="PROSITE" id="PS51891"/>
    </source>
</evidence>
<dbReference type="Pfam" id="PF04828">
    <property type="entry name" value="GFA"/>
    <property type="match status" value="1"/>
</dbReference>
<evidence type="ECO:0000313" key="7">
    <source>
        <dbReference type="Proteomes" id="UP000436016"/>
    </source>
</evidence>
<dbReference type="PANTHER" id="PTHR33337">
    <property type="entry name" value="GFA DOMAIN-CONTAINING PROTEIN"/>
    <property type="match status" value="1"/>
</dbReference>
<feature type="domain" description="CENP-V/GFA" evidence="5">
    <location>
        <begin position="3"/>
        <end position="115"/>
    </location>
</feature>
<keyword evidence="2" id="KW-0479">Metal-binding</keyword>
<dbReference type="AlphaFoldDB" id="A0A6B0TKQ7"/>
<protein>
    <submittedName>
        <fullName evidence="6">GFA family protein</fullName>
    </submittedName>
</protein>
<dbReference type="EMBL" id="WUWG01000001">
    <property type="protein sequence ID" value="MXU64436.1"/>
    <property type="molecule type" value="Genomic_DNA"/>
</dbReference>
<sequence>MTHRGGCICGRVRYEVDGPLRPPVACHCEQCRRGSGHYTVCTSAPRDAVTITGKLSWYQYNDTASRGFCPTCGAQLFWSSTADDTLSIHMGCLDQPTGLALSGHIYETEKGDYYEIAEGRR</sequence>
<proteinExistence type="inferred from homology"/>
<organism evidence="6 7">
    <name type="scientific">Oceanomicrobium pacificus</name>
    <dbReference type="NCBI Taxonomy" id="2692916"/>
    <lineage>
        <taxon>Bacteria</taxon>
        <taxon>Pseudomonadati</taxon>
        <taxon>Pseudomonadota</taxon>
        <taxon>Alphaproteobacteria</taxon>
        <taxon>Rhodobacterales</taxon>
        <taxon>Paracoccaceae</taxon>
        <taxon>Oceanomicrobium</taxon>
    </lineage>
</organism>
<evidence type="ECO:0000256" key="4">
    <source>
        <dbReference type="ARBA" id="ARBA00023239"/>
    </source>
</evidence>
<dbReference type="PANTHER" id="PTHR33337:SF40">
    <property type="entry name" value="CENP-V_GFA DOMAIN-CONTAINING PROTEIN-RELATED"/>
    <property type="match status" value="1"/>
</dbReference>
<name>A0A6B0TKQ7_9RHOB</name>
<dbReference type="GO" id="GO:0016846">
    <property type="term" value="F:carbon-sulfur lyase activity"/>
    <property type="evidence" value="ECO:0007669"/>
    <property type="project" value="InterPro"/>
</dbReference>
<accession>A0A6B0TKQ7</accession>
<dbReference type="GO" id="GO:0046872">
    <property type="term" value="F:metal ion binding"/>
    <property type="evidence" value="ECO:0007669"/>
    <property type="project" value="UniProtKB-KW"/>
</dbReference>
<keyword evidence="7" id="KW-1185">Reference proteome</keyword>